<reference evidence="3 4" key="1">
    <citation type="submission" date="2015-01" db="EMBL/GenBank/DDBJ databases">
        <title>Ahrensia donghaiensis sp. nov., a novel dimethylsulphoniopropionate-cleavage bacterium isolated from seawater and emended descriptions of the genus Ahrensia and Ahrensia kielensis.</title>
        <authorList>
            <person name="Liu J."/>
        </authorList>
    </citation>
    <scope>NUCLEOTIDE SEQUENCE [LARGE SCALE GENOMIC DNA]</scope>
    <source>
        <strain evidence="3 4">LZD062</strain>
    </source>
</reference>
<keyword evidence="1" id="KW-0802">TPR repeat</keyword>
<keyword evidence="4" id="KW-1185">Reference proteome</keyword>
<evidence type="ECO:0000256" key="2">
    <source>
        <dbReference type="SAM" id="SignalP"/>
    </source>
</evidence>
<protein>
    <submittedName>
        <fullName evidence="3">Uncharacterized protein</fullName>
    </submittedName>
</protein>
<gene>
    <name evidence="3" type="ORF">SU32_14415</name>
</gene>
<dbReference type="InterPro" id="IPR011990">
    <property type="entry name" value="TPR-like_helical_dom_sf"/>
</dbReference>
<name>A0A0M9GLK8_9HYPH</name>
<dbReference type="PATRIC" id="fig|1514904.3.peg.2021"/>
<sequence>MRFFALSSSIYLSLLVLTGGSLAHAQEMDDGIIQPFDEELEPVQPSDDSIIPQVDDVPPASEAVKSEREKRIDDFFDRLKKTRSPGAAKRLANNIWSEWFRSGSASIDLLMEWSDEATKRKDYHIALDLLDQVTTRQPDYAEGWNRRATLHFIMSNYNKSMADIQKVLELEPRHFGALSGMANILERSGNKQAALDAWQRVLEVYPAMRSGQDAVIRLFDELSGDPV</sequence>
<dbReference type="SMART" id="SM00028">
    <property type="entry name" value="TPR"/>
    <property type="match status" value="2"/>
</dbReference>
<dbReference type="STRING" id="1514904.SU32_14415"/>
<evidence type="ECO:0000256" key="1">
    <source>
        <dbReference type="PROSITE-ProRule" id="PRU00339"/>
    </source>
</evidence>
<organism evidence="3 4">
    <name type="scientific">Ahrensia marina</name>
    <dbReference type="NCBI Taxonomy" id="1514904"/>
    <lineage>
        <taxon>Bacteria</taxon>
        <taxon>Pseudomonadati</taxon>
        <taxon>Pseudomonadota</taxon>
        <taxon>Alphaproteobacteria</taxon>
        <taxon>Hyphomicrobiales</taxon>
        <taxon>Ahrensiaceae</taxon>
        <taxon>Ahrensia</taxon>
    </lineage>
</organism>
<dbReference type="InterPro" id="IPR019734">
    <property type="entry name" value="TPR_rpt"/>
</dbReference>
<feature type="repeat" description="TPR" evidence="1">
    <location>
        <begin position="141"/>
        <end position="174"/>
    </location>
</feature>
<evidence type="ECO:0000313" key="4">
    <source>
        <dbReference type="Proteomes" id="UP000038011"/>
    </source>
</evidence>
<dbReference type="PROSITE" id="PS50005">
    <property type="entry name" value="TPR"/>
    <property type="match status" value="1"/>
</dbReference>
<dbReference type="RefSeq" id="WP_201454964.1">
    <property type="nucleotide sequence ID" value="NZ_JXMU01000025.1"/>
</dbReference>
<dbReference type="Proteomes" id="UP000038011">
    <property type="component" value="Unassembled WGS sequence"/>
</dbReference>
<evidence type="ECO:0000313" key="3">
    <source>
        <dbReference type="EMBL" id="KPB00309.1"/>
    </source>
</evidence>
<dbReference type="Gene3D" id="1.25.40.10">
    <property type="entry name" value="Tetratricopeptide repeat domain"/>
    <property type="match status" value="1"/>
</dbReference>
<dbReference type="SUPFAM" id="SSF48452">
    <property type="entry name" value="TPR-like"/>
    <property type="match status" value="1"/>
</dbReference>
<proteinExistence type="predicted"/>
<dbReference type="AlphaFoldDB" id="A0A0M9GLK8"/>
<comment type="caution">
    <text evidence="3">The sequence shown here is derived from an EMBL/GenBank/DDBJ whole genome shotgun (WGS) entry which is preliminary data.</text>
</comment>
<dbReference type="EMBL" id="JXMU01000025">
    <property type="protein sequence ID" value="KPB00309.1"/>
    <property type="molecule type" value="Genomic_DNA"/>
</dbReference>
<feature type="chain" id="PRO_5005836663" evidence="2">
    <location>
        <begin position="26"/>
        <end position="227"/>
    </location>
</feature>
<accession>A0A0M9GLK8</accession>
<feature type="signal peptide" evidence="2">
    <location>
        <begin position="1"/>
        <end position="25"/>
    </location>
</feature>
<keyword evidence="2" id="KW-0732">Signal</keyword>